<evidence type="ECO:0008006" key="3">
    <source>
        <dbReference type="Google" id="ProtNLM"/>
    </source>
</evidence>
<evidence type="ECO:0000313" key="2">
    <source>
        <dbReference type="Proteomes" id="UP001528920"/>
    </source>
</evidence>
<dbReference type="Proteomes" id="UP001528920">
    <property type="component" value="Unassembled WGS sequence"/>
</dbReference>
<dbReference type="SUPFAM" id="SSF53448">
    <property type="entry name" value="Nucleotide-diphospho-sugar transferases"/>
    <property type="match status" value="1"/>
</dbReference>
<protein>
    <recommendedName>
        <fullName evidence="3">Glycosyl transferase</fullName>
    </recommendedName>
</protein>
<proteinExistence type="predicted"/>
<reference evidence="1 2" key="1">
    <citation type="submission" date="2022-01" db="EMBL/GenBank/DDBJ databases">
        <title>Labilibaculum sp. nov, a marine bacterium isolated from Antarctica.</title>
        <authorList>
            <person name="Dai W."/>
        </authorList>
    </citation>
    <scope>NUCLEOTIDE SEQUENCE [LARGE SCALE GENOMIC DNA]</scope>
    <source>
        <strain evidence="1 2">DW002</strain>
    </source>
</reference>
<organism evidence="1 2">
    <name type="scientific">Paralabilibaculum antarcticum</name>
    <dbReference type="NCBI Taxonomy" id="2912572"/>
    <lineage>
        <taxon>Bacteria</taxon>
        <taxon>Pseudomonadati</taxon>
        <taxon>Bacteroidota</taxon>
        <taxon>Bacteroidia</taxon>
        <taxon>Marinilabiliales</taxon>
        <taxon>Marinifilaceae</taxon>
        <taxon>Paralabilibaculum</taxon>
    </lineage>
</organism>
<evidence type="ECO:0000313" key="1">
    <source>
        <dbReference type="EMBL" id="MDE5417184.1"/>
    </source>
</evidence>
<dbReference type="InterPro" id="IPR029044">
    <property type="entry name" value="Nucleotide-diphossugar_trans"/>
</dbReference>
<keyword evidence="2" id="KW-1185">Reference proteome</keyword>
<gene>
    <name evidence="1" type="ORF">L3049_04110</name>
</gene>
<dbReference type="RefSeq" id="WP_275108521.1">
    <property type="nucleotide sequence ID" value="NZ_JAKJSC010000001.1"/>
</dbReference>
<dbReference type="EMBL" id="JAKJSC010000001">
    <property type="protein sequence ID" value="MDE5417184.1"/>
    <property type="molecule type" value="Genomic_DNA"/>
</dbReference>
<accession>A0ABT5VP23</accession>
<comment type="caution">
    <text evidence="1">The sequence shown here is derived from an EMBL/GenBank/DDBJ whole genome shotgun (WGS) entry which is preliminary data.</text>
</comment>
<name>A0ABT5VP23_9BACT</name>
<sequence length="301" mass="35910">MKVCGFTIVKNAVLYDYPVLEAIKSALPLVDKFIVALGDGEDDTENFIRTIDSDKIEFVYSVWSKNNKNGHFLGVETNKAIDKISEEYTWCIYLQSDEVLHEKDYPEIREAMEKHKDNLDVDGFLFNWKHFWGSYDYLGFGRKWYRREMRIIRNNKKIRSWHDAQGFRKVDGEKPTGVKLDAHVYHYGWVRSPLLMKKKVNSSLWNKRFWNKGSVETGFDFSKDYDCVLDYNGTHPEVMQERMKEINWEVKIDPKKRNFDFKDSILMWFERLTGHRLAENQHFHVYGKGKRLTNIWDESIF</sequence>